<reference evidence="1" key="1">
    <citation type="journal article" date="2014" name="Int. J. Syst. Evol. Microbiol.">
        <title>Complete genome sequence of Corynebacterium casei LMG S-19264T (=DSM 44701T), isolated from a smear-ripened cheese.</title>
        <authorList>
            <consortium name="US DOE Joint Genome Institute (JGI-PGF)"/>
            <person name="Walter F."/>
            <person name="Albersmeier A."/>
            <person name="Kalinowski J."/>
            <person name="Ruckert C."/>
        </authorList>
    </citation>
    <scope>NUCLEOTIDE SEQUENCE</scope>
    <source>
        <strain evidence="1">CGMCC 1.16067</strain>
    </source>
</reference>
<organism evidence="1 2">
    <name type="scientific">Marmoricola endophyticus</name>
    <dbReference type="NCBI Taxonomy" id="2040280"/>
    <lineage>
        <taxon>Bacteria</taxon>
        <taxon>Bacillati</taxon>
        <taxon>Actinomycetota</taxon>
        <taxon>Actinomycetes</taxon>
        <taxon>Propionibacteriales</taxon>
        <taxon>Nocardioidaceae</taxon>
        <taxon>Marmoricola</taxon>
    </lineage>
</organism>
<keyword evidence="2" id="KW-1185">Reference proteome</keyword>
<protein>
    <submittedName>
        <fullName evidence="1">Uncharacterized protein</fullName>
    </submittedName>
</protein>
<dbReference type="EMBL" id="BMKQ01000002">
    <property type="protein sequence ID" value="GGF56975.1"/>
    <property type="molecule type" value="Genomic_DNA"/>
</dbReference>
<evidence type="ECO:0000313" key="2">
    <source>
        <dbReference type="Proteomes" id="UP000649179"/>
    </source>
</evidence>
<reference evidence="1" key="2">
    <citation type="submission" date="2020-09" db="EMBL/GenBank/DDBJ databases">
        <authorList>
            <person name="Sun Q."/>
            <person name="Zhou Y."/>
        </authorList>
    </citation>
    <scope>NUCLEOTIDE SEQUENCE</scope>
    <source>
        <strain evidence="1">CGMCC 1.16067</strain>
    </source>
</reference>
<proteinExistence type="predicted"/>
<name>A0A917BUA6_9ACTN</name>
<evidence type="ECO:0000313" key="1">
    <source>
        <dbReference type="EMBL" id="GGF56975.1"/>
    </source>
</evidence>
<comment type="caution">
    <text evidence="1">The sequence shown here is derived from an EMBL/GenBank/DDBJ whole genome shotgun (WGS) entry which is preliminary data.</text>
</comment>
<dbReference type="Proteomes" id="UP000649179">
    <property type="component" value="Unassembled WGS sequence"/>
</dbReference>
<sequence>MNAYETATNRTAEILHAAIGEAVEDVAFADLVDSVVDANAGAFLDPIEPALRLASRVAARTRAPVPREEGRGLVVLR</sequence>
<gene>
    <name evidence="1" type="ORF">GCM10011519_33660</name>
</gene>
<accession>A0A917BUA6</accession>
<dbReference type="AlphaFoldDB" id="A0A917BUA6"/>